<dbReference type="InterPro" id="IPR036047">
    <property type="entry name" value="F-box-like_dom_sf"/>
</dbReference>
<dbReference type="GO" id="GO:0019005">
    <property type="term" value="C:SCF ubiquitin ligase complex"/>
    <property type="evidence" value="ECO:0007669"/>
    <property type="project" value="TreeGrafter"/>
</dbReference>
<evidence type="ECO:0000313" key="2">
    <source>
        <dbReference type="EMBL" id="BCU02787.1"/>
    </source>
</evidence>
<dbReference type="PANTHER" id="PTHR12874">
    <property type="entry name" value="F-BOX ONLY PROTEIN 48-RELATED"/>
    <property type="match status" value="1"/>
</dbReference>
<dbReference type="PROSITE" id="PS50181">
    <property type="entry name" value="FBOX"/>
    <property type="match status" value="1"/>
</dbReference>
<organism evidence="2 3">
    <name type="scientific">Pandoravirus japonicus</name>
    <dbReference type="NCBI Taxonomy" id="2823154"/>
    <lineage>
        <taxon>Viruses</taxon>
        <taxon>Pandoravirus</taxon>
    </lineage>
</organism>
<dbReference type="Proteomes" id="UP001253637">
    <property type="component" value="Segment"/>
</dbReference>
<evidence type="ECO:0000313" key="3">
    <source>
        <dbReference type="Proteomes" id="UP001253637"/>
    </source>
</evidence>
<sequence length="636" mass="69801">MEADEPTETRPCKKARIAVDGGDVLQRHQHTRLGWRSVLARCRQGRRRRTQEAAPSSAWDALPDEAAWCILVLCSQREICALAATCRRMHRLCTDDALWRHVYLRDFPPCRHACLLVLGDALLRSPLSPLDYARRRLDRLLDPDDDLSTPLDPVGPAAGWDIERLTVGVADAVARCVHHWPTVIAARGYRWACASMVPLASYGMPQRRFYPTNAPDGRGTVVGRCVVTSGSIYDHDDDKEEPYGPHYTASYRGQVEIQRQGFVPHGLGTISGHGATALPWTCRSGAWRHGQIVSEGPCAMWQWAAGRPDAAVFVHCRAGDRVRHTEAVGKPECGVGVLLSSDGDVAIGCLCHPRGDPREGTTRVALVARGERPDRRAGTVTAMTTGASLRCVATHLCSTMPRGIDGVGLLRAPLRKVVFAGSFADGEPHVGKTWDSDGRLLYDGSFKWGAPFKHGALDCGVLYATDGTTLDGVWVCGWRDATSAARHIPATRLTASHPDGATVVWKDWMRIDGRVRPRVANFWWTPSTAGADFHAIERPWPSADWDVFLLPPDPAPPLKAPVRPLLAEAGLAIAQSTHFLHADEIVGDLAFWPRPNPREGPRPHLEDTLAFVSRMAATRPRWARCCRVVSAMYGPA</sequence>
<dbReference type="CDD" id="cd22139">
    <property type="entry name" value="F-box_unchar"/>
    <property type="match status" value="1"/>
</dbReference>
<dbReference type="EMBL" id="LC625835">
    <property type="protein sequence ID" value="BCU02787.1"/>
    <property type="molecule type" value="Genomic_DNA"/>
</dbReference>
<evidence type="ECO:0000259" key="1">
    <source>
        <dbReference type="PROSITE" id="PS50181"/>
    </source>
</evidence>
<dbReference type="SUPFAM" id="SSF81383">
    <property type="entry name" value="F-box domain"/>
    <property type="match status" value="1"/>
</dbReference>
<accession>A0A811BP91</accession>
<dbReference type="Gene3D" id="1.20.1280.50">
    <property type="match status" value="1"/>
</dbReference>
<proteinExistence type="predicted"/>
<protein>
    <submittedName>
        <fullName evidence="2">F-box domain containing protein</fullName>
    </submittedName>
</protein>
<dbReference type="InterPro" id="IPR001810">
    <property type="entry name" value="F-box_dom"/>
</dbReference>
<dbReference type="PANTHER" id="PTHR12874:SF9">
    <property type="entry name" value="F-BOX ONLY PROTEIN 48"/>
    <property type="match status" value="1"/>
</dbReference>
<dbReference type="Pfam" id="PF12937">
    <property type="entry name" value="F-box-like"/>
    <property type="match status" value="1"/>
</dbReference>
<reference evidence="2" key="1">
    <citation type="submission" date="2021-04" db="EMBL/GenBank/DDBJ databases">
        <title>Draft Genome Sequence of Pandoravirus japonicus, Isolated from the Sabaishi River of Niigata, Japan.</title>
        <authorList>
            <person name="Hosokawa N."/>
            <person name="Takahashi H."/>
            <person name="Aoki K."/>
            <person name="Takemura M."/>
        </authorList>
    </citation>
    <scope>NUCLEOTIDE SEQUENCE</scope>
</reference>
<feature type="domain" description="F-box" evidence="1">
    <location>
        <begin position="56"/>
        <end position="102"/>
    </location>
</feature>
<dbReference type="GO" id="GO:0031146">
    <property type="term" value="P:SCF-dependent proteasomal ubiquitin-dependent protein catabolic process"/>
    <property type="evidence" value="ECO:0007669"/>
    <property type="project" value="TreeGrafter"/>
</dbReference>
<name>A0A811BP91_9VIRU</name>